<sequence>MVTKTNDSAKKRGDVTDSRALTVELNNVCTPTATCEARAAISKSEHRNAVHHFVHTPQEFVVRGDCEEI</sequence>
<accession>A0A4C1SEQ8</accession>
<dbReference type="OrthoDB" id="5864054at2759"/>
<dbReference type="Proteomes" id="UP000299102">
    <property type="component" value="Unassembled WGS sequence"/>
</dbReference>
<evidence type="ECO:0000313" key="2">
    <source>
        <dbReference type="Proteomes" id="UP000299102"/>
    </source>
</evidence>
<reference evidence="1 2" key="1">
    <citation type="journal article" date="2019" name="Commun. Biol.">
        <title>The bagworm genome reveals a unique fibroin gene that provides high tensile strength.</title>
        <authorList>
            <person name="Kono N."/>
            <person name="Nakamura H."/>
            <person name="Ohtoshi R."/>
            <person name="Tomita M."/>
            <person name="Numata K."/>
            <person name="Arakawa K."/>
        </authorList>
    </citation>
    <scope>NUCLEOTIDE SEQUENCE [LARGE SCALE GENOMIC DNA]</scope>
</reference>
<dbReference type="AlphaFoldDB" id="A0A4C1SEQ8"/>
<name>A0A4C1SEQ8_EUMVA</name>
<evidence type="ECO:0000313" key="1">
    <source>
        <dbReference type="EMBL" id="GBP00592.1"/>
    </source>
</evidence>
<keyword evidence="2" id="KW-1185">Reference proteome</keyword>
<organism evidence="1 2">
    <name type="scientific">Eumeta variegata</name>
    <name type="common">Bagworm moth</name>
    <name type="synonym">Eumeta japonica</name>
    <dbReference type="NCBI Taxonomy" id="151549"/>
    <lineage>
        <taxon>Eukaryota</taxon>
        <taxon>Metazoa</taxon>
        <taxon>Ecdysozoa</taxon>
        <taxon>Arthropoda</taxon>
        <taxon>Hexapoda</taxon>
        <taxon>Insecta</taxon>
        <taxon>Pterygota</taxon>
        <taxon>Neoptera</taxon>
        <taxon>Endopterygota</taxon>
        <taxon>Lepidoptera</taxon>
        <taxon>Glossata</taxon>
        <taxon>Ditrysia</taxon>
        <taxon>Tineoidea</taxon>
        <taxon>Psychidae</taxon>
        <taxon>Oiketicinae</taxon>
        <taxon>Eumeta</taxon>
    </lineage>
</organism>
<dbReference type="EMBL" id="BGZK01000006">
    <property type="protein sequence ID" value="GBP00592.1"/>
    <property type="molecule type" value="Genomic_DNA"/>
</dbReference>
<protein>
    <submittedName>
        <fullName evidence="1">Uncharacterized protein</fullName>
    </submittedName>
</protein>
<gene>
    <name evidence="1" type="ORF">EVAR_76883_1</name>
</gene>
<comment type="caution">
    <text evidence="1">The sequence shown here is derived from an EMBL/GenBank/DDBJ whole genome shotgun (WGS) entry which is preliminary data.</text>
</comment>
<proteinExistence type="predicted"/>